<reference evidence="6 7" key="1">
    <citation type="submission" date="2017-06" db="EMBL/GenBank/DDBJ databases">
        <authorList>
            <person name="Kim H.J."/>
            <person name="Triplett B.A."/>
        </authorList>
    </citation>
    <scope>NUCLEOTIDE SEQUENCE [LARGE SCALE GENOMIC DNA]</scope>
    <source>
        <strain evidence="6 7">DSM 11445</strain>
    </source>
</reference>
<dbReference type="RefSeq" id="WP_141135984.1">
    <property type="nucleotide sequence ID" value="NZ_FZON01000117.1"/>
</dbReference>
<evidence type="ECO:0000313" key="6">
    <source>
        <dbReference type="EMBL" id="SNT37130.1"/>
    </source>
</evidence>
<feature type="transmembrane region" description="Helical" evidence="5">
    <location>
        <begin position="17"/>
        <end position="35"/>
    </location>
</feature>
<dbReference type="GO" id="GO:0012505">
    <property type="term" value="C:endomembrane system"/>
    <property type="evidence" value="ECO:0007669"/>
    <property type="project" value="UniProtKB-SubCell"/>
</dbReference>
<gene>
    <name evidence="6" type="ORF">SAMN04488078_11175</name>
</gene>
<comment type="subcellular location">
    <subcellularLocation>
        <location evidence="1">Endomembrane system</location>
        <topology evidence="1">Multi-pass membrane protein</topology>
    </subcellularLocation>
</comment>
<proteinExistence type="predicted"/>
<dbReference type="GO" id="GO:0016020">
    <property type="term" value="C:membrane"/>
    <property type="evidence" value="ECO:0007669"/>
    <property type="project" value="InterPro"/>
</dbReference>
<dbReference type="Pfam" id="PF04750">
    <property type="entry name" value="Far-17a_AIG1"/>
    <property type="match status" value="1"/>
</dbReference>
<dbReference type="InterPro" id="IPR049713">
    <property type="entry name" value="Pr6Pr-like"/>
</dbReference>
<keyword evidence="3 5" id="KW-1133">Transmembrane helix</keyword>
<feature type="transmembrane region" description="Helical" evidence="5">
    <location>
        <begin position="82"/>
        <end position="102"/>
    </location>
</feature>
<keyword evidence="4 5" id="KW-0472">Membrane</keyword>
<dbReference type="EMBL" id="FZON01000117">
    <property type="protein sequence ID" value="SNT37130.1"/>
    <property type="molecule type" value="Genomic_DNA"/>
</dbReference>
<feature type="transmembrane region" description="Helical" evidence="5">
    <location>
        <begin position="114"/>
        <end position="132"/>
    </location>
</feature>
<keyword evidence="2 5" id="KW-0812">Transmembrane</keyword>
<organism evidence="6 7">
    <name type="scientific">Antarctobacter heliothermus</name>
    <dbReference type="NCBI Taxonomy" id="74033"/>
    <lineage>
        <taxon>Bacteria</taxon>
        <taxon>Pseudomonadati</taxon>
        <taxon>Pseudomonadota</taxon>
        <taxon>Alphaproteobacteria</taxon>
        <taxon>Rhodobacterales</taxon>
        <taxon>Roseobacteraceae</taxon>
        <taxon>Antarctobacter</taxon>
    </lineage>
</organism>
<name>A0A239M3E2_9RHOB</name>
<evidence type="ECO:0000256" key="2">
    <source>
        <dbReference type="ARBA" id="ARBA00022692"/>
    </source>
</evidence>
<dbReference type="AlphaFoldDB" id="A0A239M3E2"/>
<accession>A0A239M3E2</accession>
<evidence type="ECO:0000256" key="4">
    <source>
        <dbReference type="ARBA" id="ARBA00023136"/>
    </source>
</evidence>
<evidence type="ECO:0000256" key="1">
    <source>
        <dbReference type="ARBA" id="ARBA00004127"/>
    </source>
</evidence>
<evidence type="ECO:0000313" key="7">
    <source>
        <dbReference type="Proteomes" id="UP000198440"/>
    </source>
</evidence>
<evidence type="ECO:0000256" key="3">
    <source>
        <dbReference type="ARBA" id="ARBA00022989"/>
    </source>
</evidence>
<feature type="transmembrane region" description="Helical" evidence="5">
    <location>
        <begin position="47"/>
        <end position="70"/>
    </location>
</feature>
<protein>
    <submittedName>
        <fullName evidence="6">FAR-17a/AIG1-like protein</fullName>
    </submittedName>
</protein>
<feature type="transmembrane region" description="Helical" evidence="5">
    <location>
        <begin position="144"/>
        <end position="165"/>
    </location>
</feature>
<dbReference type="OrthoDB" id="9809977at2"/>
<feature type="transmembrane region" description="Helical" evidence="5">
    <location>
        <begin position="177"/>
        <end position="201"/>
    </location>
</feature>
<dbReference type="NCBIfam" id="NF038065">
    <property type="entry name" value="Pr6Pr"/>
    <property type="match status" value="1"/>
</dbReference>
<dbReference type="Proteomes" id="UP000198440">
    <property type="component" value="Unassembled WGS sequence"/>
</dbReference>
<dbReference type="InterPro" id="IPR006838">
    <property type="entry name" value="ADTRP_AIG1"/>
</dbReference>
<evidence type="ECO:0000256" key="5">
    <source>
        <dbReference type="SAM" id="Phobius"/>
    </source>
</evidence>
<sequence>MDGNNSIHGYSSAARRVALGVAAVAAITLLTRIYLRSGEDGGVIGAISYLSQFFTILTNAVVMVLMLLIASGRHVLARWIKAIVIAIVIVGIIYHLLLAHLVEFVGLAFWADHGVHTVVPALSVLWWLVFAFKPPLRVSDLTIWVAWPVLYCTYILIRAHFSGFYPYPFLNLPELGWSGLSVSIAGLLASFVVVGLALTAIGRFASTSRS</sequence>